<reference evidence="2 3" key="1">
    <citation type="journal article" date="2021" name="J. Hered.">
        <title>A chromosome-level genome assembly of the parasitoid wasp, Cotesia glomerata (Hymenoptera: Braconidae).</title>
        <authorList>
            <person name="Pinto B.J."/>
            <person name="Weis J.J."/>
            <person name="Gamble T."/>
            <person name="Ode P.J."/>
            <person name="Paul R."/>
            <person name="Zaspel J.M."/>
        </authorList>
    </citation>
    <scope>NUCLEOTIDE SEQUENCE [LARGE SCALE GENOMIC DNA]</scope>
    <source>
        <strain evidence="2">CgM1</strain>
    </source>
</reference>
<feature type="compositionally biased region" description="Basic and acidic residues" evidence="1">
    <location>
        <begin position="47"/>
        <end position="58"/>
    </location>
</feature>
<feature type="region of interest" description="Disordered" evidence="1">
    <location>
        <begin position="1"/>
        <end position="74"/>
    </location>
</feature>
<dbReference type="EMBL" id="JAHXZJ010002609">
    <property type="protein sequence ID" value="KAH0539655.1"/>
    <property type="molecule type" value="Genomic_DNA"/>
</dbReference>
<evidence type="ECO:0000313" key="2">
    <source>
        <dbReference type="EMBL" id="KAH0539655.1"/>
    </source>
</evidence>
<protein>
    <submittedName>
        <fullName evidence="2">Uncharacterized protein</fullName>
    </submittedName>
</protein>
<dbReference type="Proteomes" id="UP000826195">
    <property type="component" value="Unassembled WGS sequence"/>
</dbReference>
<organism evidence="2 3">
    <name type="scientific">Cotesia glomerata</name>
    <name type="common">Lepidopteran parasitic wasp</name>
    <name type="synonym">Apanteles glomeratus</name>
    <dbReference type="NCBI Taxonomy" id="32391"/>
    <lineage>
        <taxon>Eukaryota</taxon>
        <taxon>Metazoa</taxon>
        <taxon>Ecdysozoa</taxon>
        <taxon>Arthropoda</taxon>
        <taxon>Hexapoda</taxon>
        <taxon>Insecta</taxon>
        <taxon>Pterygota</taxon>
        <taxon>Neoptera</taxon>
        <taxon>Endopterygota</taxon>
        <taxon>Hymenoptera</taxon>
        <taxon>Apocrita</taxon>
        <taxon>Ichneumonoidea</taxon>
        <taxon>Braconidae</taxon>
        <taxon>Microgastrinae</taxon>
        <taxon>Cotesia</taxon>
    </lineage>
</organism>
<sequence>MGGLSGITGLEDPLGNKTDTLYVPPNPTTQVLSHFSWHGIPGGQVKPTEHGHELKSETNRQSQPPSKQLSRDVE</sequence>
<comment type="caution">
    <text evidence="2">The sequence shown here is derived from an EMBL/GenBank/DDBJ whole genome shotgun (WGS) entry which is preliminary data.</text>
</comment>
<name>A0AAV7HI95_COTGL</name>
<evidence type="ECO:0000256" key="1">
    <source>
        <dbReference type="SAM" id="MobiDB-lite"/>
    </source>
</evidence>
<feature type="compositionally biased region" description="Polar residues" evidence="1">
    <location>
        <begin position="59"/>
        <end position="68"/>
    </location>
</feature>
<dbReference type="AlphaFoldDB" id="A0AAV7HI95"/>
<keyword evidence="3" id="KW-1185">Reference proteome</keyword>
<accession>A0AAV7HI95</accession>
<gene>
    <name evidence="2" type="ORF">KQX54_006987</name>
</gene>
<evidence type="ECO:0000313" key="3">
    <source>
        <dbReference type="Proteomes" id="UP000826195"/>
    </source>
</evidence>
<proteinExistence type="predicted"/>